<dbReference type="Proteomes" id="UP001055879">
    <property type="component" value="Linkage Group LG13"/>
</dbReference>
<keyword evidence="2" id="KW-1185">Reference proteome</keyword>
<proteinExistence type="predicted"/>
<organism evidence="1 2">
    <name type="scientific">Arctium lappa</name>
    <name type="common">Greater burdock</name>
    <name type="synonym">Lappa major</name>
    <dbReference type="NCBI Taxonomy" id="4217"/>
    <lineage>
        <taxon>Eukaryota</taxon>
        <taxon>Viridiplantae</taxon>
        <taxon>Streptophyta</taxon>
        <taxon>Embryophyta</taxon>
        <taxon>Tracheophyta</taxon>
        <taxon>Spermatophyta</taxon>
        <taxon>Magnoliopsida</taxon>
        <taxon>eudicotyledons</taxon>
        <taxon>Gunneridae</taxon>
        <taxon>Pentapetalae</taxon>
        <taxon>asterids</taxon>
        <taxon>campanulids</taxon>
        <taxon>Asterales</taxon>
        <taxon>Asteraceae</taxon>
        <taxon>Carduoideae</taxon>
        <taxon>Cardueae</taxon>
        <taxon>Arctiinae</taxon>
        <taxon>Arctium</taxon>
    </lineage>
</organism>
<sequence length="80" mass="8930">MLSIFKSSFYLLWSTDEFFYDSAAILESDCSEEDFQSVLDGVDVFLSQGKIDHIARFVELPIVGSSSGELPSILVVNVQF</sequence>
<protein>
    <submittedName>
        <fullName evidence="1">Uncharacterized protein</fullName>
    </submittedName>
</protein>
<reference evidence="1 2" key="2">
    <citation type="journal article" date="2022" name="Mol. Ecol. Resour.">
        <title>The genomes of chicory, endive, great burdock and yacon provide insights into Asteraceae paleo-polyploidization history and plant inulin production.</title>
        <authorList>
            <person name="Fan W."/>
            <person name="Wang S."/>
            <person name="Wang H."/>
            <person name="Wang A."/>
            <person name="Jiang F."/>
            <person name="Liu H."/>
            <person name="Zhao H."/>
            <person name="Xu D."/>
            <person name="Zhang Y."/>
        </authorList>
    </citation>
    <scope>NUCLEOTIDE SEQUENCE [LARGE SCALE GENOMIC DNA]</scope>
    <source>
        <strain evidence="2">cv. Niubang</strain>
    </source>
</reference>
<gene>
    <name evidence="1" type="ORF">L6452_35878</name>
</gene>
<dbReference type="EMBL" id="CM042059">
    <property type="protein sequence ID" value="KAI3681096.1"/>
    <property type="molecule type" value="Genomic_DNA"/>
</dbReference>
<comment type="caution">
    <text evidence="1">The sequence shown here is derived from an EMBL/GenBank/DDBJ whole genome shotgun (WGS) entry which is preliminary data.</text>
</comment>
<reference evidence="2" key="1">
    <citation type="journal article" date="2022" name="Mol. Ecol. Resour.">
        <title>The genomes of chicory, endive, great burdock and yacon provide insights into Asteraceae palaeo-polyploidization history and plant inulin production.</title>
        <authorList>
            <person name="Fan W."/>
            <person name="Wang S."/>
            <person name="Wang H."/>
            <person name="Wang A."/>
            <person name="Jiang F."/>
            <person name="Liu H."/>
            <person name="Zhao H."/>
            <person name="Xu D."/>
            <person name="Zhang Y."/>
        </authorList>
    </citation>
    <scope>NUCLEOTIDE SEQUENCE [LARGE SCALE GENOMIC DNA]</scope>
    <source>
        <strain evidence="2">cv. Niubang</strain>
    </source>
</reference>
<evidence type="ECO:0000313" key="2">
    <source>
        <dbReference type="Proteomes" id="UP001055879"/>
    </source>
</evidence>
<accession>A0ACB8Y8D9</accession>
<evidence type="ECO:0000313" key="1">
    <source>
        <dbReference type="EMBL" id="KAI3681096.1"/>
    </source>
</evidence>
<name>A0ACB8Y8D9_ARCLA</name>